<gene>
    <name evidence="2" type="ORF">DRJ33_01455</name>
</gene>
<comment type="caution">
    <text evidence="2">The sequence shown here is derived from an EMBL/GenBank/DDBJ whole genome shotgun (WGS) entry which is preliminary data.</text>
</comment>
<feature type="domain" description="Cysteine-rich" evidence="1">
    <location>
        <begin position="252"/>
        <end position="336"/>
    </location>
</feature>
<accession>A0A497F1G2</accession>
<dbReference type="Proteomes" id="UP000272051">
    <property type="component" value="Unassembled WGS sequence"/>
</dbReference>
<proteinExistence type="predicted"/>
<dbReference type="PANTHER" id="PTHR43255:SF2">
    <property type="entry name" value="HETERODISULFIDE REDUCTASE RELATED PROTEIN"/>
    <property type="match status" value="1"/>
</dbReference>
<dbReference type="Pfam" id="PF02754">
    <property type="entry name" value="CCG"/>
    <property type="match status" value="1"/>
</dbReference>
<sequence>MEKKERAEEILAVAKMVKDTYLKYGNPVGLSDKDFKDYLGPLAKELNLPSKGETLFYAGMYSYMGYSEVALMMEYTIASAGLSMLDMLKWLDFASKFGFKKNLLGISRLVTSRWIGAIASRFVVPKEVMEKLKAIVGQTEERQQYYLDKIKKGIQLLKDSGFSIAYMGPEEPDYGVGLHTFGFLEDFQSLAKKNYEKFKELGVKRIITMDPIAATAFKIFYPEVVEGFDIEVYHITQVLKPQESPKEKKGRVVYQDPCFLVRYLAAINEPRALMEAAGYQVIDPPEARDKTRCDGGAIEYQDTIAAMTQAKLRLEELLSTGEKKVVTTCPACLMLLRVAEHFFNYGAKIYDIVDVLTGGVEG</sequence>
<dbReference type="GO" id="GO:0005886">
    <property type="term" value="C:plasma membrane"/>
    <property type="evidence" value="ECO:0007669"/>
    <property type="project" value="TreeGrafter"/>
</dbReference>
<dbReference type="AlphaFoldDB" id="A0A497F1G2"/>
<organism evidence="2 3">
    <name type="scientific">Thermoproteota archaeon</name>
    <dbReference type="NCBI Taxonomy" id="2056631"/>
    <lineage>
        <taxon>Archaea</taxon>
        <taxon>Thermoproteota</taxon>
    </lineage>
</organism>
<dbReference type="GO" id="GO:0016491">
    <property type="term" value="F:oxidoreductase activity"/>
    <property type="evidence" value="ECO:0007669"/>
    <property type="project" value="UniProtKB-ARBA"/>
</dbReference>
<dbReference type="EMBL" id="QMQX01000015">
    <property type="protein sequence ID" value="RLE53296.1"/>
    <property type="molecule type" value="Genomic_DNA"/>
</dbReference>
<name>A0A497F1G2_9CREN</name>
<dbReference type="InterPro" id="IPR004017">
    <property type="entry name" value="Cys_rich_dom"/>
</dbReference>
<protein>
    <recommendedName>
        <fullName evidence="1">Cysteine-rich domain-containing protein</fullName>
    </recommendedName>
</protein>
<evidence type="ECO:0000313" key="3">
    <source>
        <dbReference type="Proteomes" id="UP000272051"/>
    </source>
</evidence>
<dbReference type="InterPro" id="IPR051460">
    <property type="entry name" value="HdrC_iron-sulfur_subunit"/>
</dbReference>
<reference evidence="2 3" key="1">
    <citation type="submission" date="2018-06" db="EMBL/GenBank/DDBJ databases">
        <title>Extensive metabolic versatility and redundancy in microbially diverse, dynamic hydrothermal sediments.</title>
        <authorList>
            <person name="Dombrowski N."/>
            <person name="Teske A."/>
            <person name="Baker B.J."/>
        </authorList>
    </citation>
    <scope>NUCLEOTIDE SEQUENCE [LARGE SCALE GENOMIC DNA]</scope>
    <source>
        <strain evidence="2">B34_G17</strain>
    </source>
</reference>
<evidence type="ECO:0000313" key="2">
    <source>
        <dbReference type="EMBL" id="RLE53296.1"/>
    </source>
</evidence>
<dbReference type="PANTHER" id="PTHR43255">
    <property type="entry name" value="IRON-SULFUR-BINDING OXIDOREDUCTASE FADF-RELATED-RELATED"/>
    <property type="match status" value="1"/>
</dbReference>
<evidence type="ECO:0000259" key="1">
    <source>
        <dbReference type="Pfam" id="PF02754"/>
    </source>
</evidence>